<name>A0A7J6N158_PERCH</name>
<feature type="compositionally biased region" description="Low complexity" evidence="1">
    <location>
        <begin position="431"/>
        <end position="456"/>
    </location>
</feature>
<dbReference type="PANTHER" id="PTHR10797">
    <property type="entry name" value="CCR4-NOT TRANSCRIPTION COMPLEX SUBUNIT"/>
    <property type="match status" value="1"/>
</dbReference>
<feature type="region of interest" description="Disordered" evidence="1">
    <location>
        <begin position="430"/>
        <end position="456"/>
    </location>
</feature>
<dbReference type="AlphaFoldDB" id="A0A7J6N158"/>
<dbReference type="GO" id="GO:0004535">
    <property type="term" value="F:poly(A)-specific ribonuclease activity"/>
    <property type="evidence" value="ECO:0007669"/>
    <property type="project" value="InterPro"/>
</dbReference>
<dbReference type="EMBL" id="JAAPAO010000016">
    <property type="protein sequence ID" value="KAF4677327.1"/>
    <property type="molecule type" value="Genomic_DNA"/>
</dbReference>
<feature type="compositionally biased region" description="Basic residues" evidence="1">
    <location>
        <begin position="578"/>
        <end position="588"/>
    </location>
</feature>
<keyword evidence="3" id="KW-1185">Reference proteome</keyword>
<dbReference type="OrthoDB" id="447247at2759"/>
<proteinExistence type="predicted"/>
<dbReference type="GO" id="GO:0030014">
    <property type="term" value="C:CCR4-NOT complex"/>
    <property type="evidence" value="ECO:0007669"/>
    <property type="project" value="InterPro"/>
</dbReference>
<protein>
    <submittedName>
        <fullName evidence="2">CCR4-NOT transcription complex subunit 8</fullName>
    </submittedName>
</protein>
<evidence type="ECO:0000313" key="2">
    <source>
        <dbReference type="EMBL" id="KAF4677327.1"/>
    </source>
</evidence>
<feature type="compositionally biased region" description="Low complexity" evidence="1">
    <location>
        <begin position="123"/>
        <end position="147"/>
    </location>
</feature>
<dbReference type="Proteomes" id="UP000591131">
    <property type="component" value="Unassembled WGS sequence"/>
</dbReference>
<dbReference type="InterPro" id="IPR012337">
    <property type="entry name" value="RNaseH-like_sf"/>
</dbReference>
<reference evidence="2 3" key="1">
    <citation type="submission" date="2020-04" db="EMBL/GenBank/DDBJ databases">
        <title>Perkinsus chesapeaki whole genome sequence.</title>
        <authorList>
            <person name="Bogema D.R."/>
        </authorList>
    </citation>
    <scope>NUCLEOTIDE SEQUENCE [LARGE SCALE GENOMIC DNA]</scope>
    <source>
        <strain evidence="2">ATCC PRA-425</strain>
    </source>
</reference>
<dbReference type="InterPro" id="IPR039637">
    <property type="entry name" value="CNOT7/CNOT8/Pop2"/>
</dbReference>
<comment type="caution">
    <text evidence="2">The sequence shown here is derived from an EMBL/GenBank/DDBJ whole genome shotgun (WGS) entry which is preliminary data.</text>
</comment>
<accession>A0A7J6N158</accession>
<gene>
    <name evidence="2" type="primary">CNOT8_1</name>
    <name evidence="2" type="ORF">FOL47_002255</name>
</gene>
<dbReference type="Gene3D" id="3.30.420.10">
    <property type="entry name" value="Ribonuclease H-like superfamily/Ribonuclease H"/>
    <property type="match status" value="1"/>
</dbReference>
<feature type="region of interest" description="Disordered" evidence="1">
    <location>
        <begin position="515"/>
        <end position="603"/>
    </location>
</feature>
<organism evidence="2 3">
    <name type="scientific">Perkinsus chesapeaki</name>
    <name type="common">Clam parasite</name>
    <name type="synonym">Perkinsus andrewsi</name>
    <dbReference type="NCBI Taxonomy" id="330153"/>
    <lineage>
        <taxon>Eukaryota</taxon>
        <taxon>Sar</taxon>
        <taxon>Alveolata</taxon>
        <taxon>Perkinsozoa</taxon>
        <taxon>Perkinsea</taxon>
        <taxon>Perkinsida</taxon>
        <taxon>Perkinsidae</taxon>
        <taxon>Perkinsus</taxon>
    </lineage>
</organism>
<dbReference type="InterPro" id="IPR036397">
    <property type="entry name" value="RNaseH_sf"/>
</dbReference>
<sequence length="660" mass="71483">MALTVELKSVDISPNDCPLEQELTLKMKIATSEEITGARWSVKYLVDTVHSRKIIHLGDISSGTIPAGESSVEFSTPRIDVSGVPSEVLANVGLLTMTLEKEGASGEREHVVDINMNSGAMQSTATTTARKAASKGASGASSSSSSSVEWGSEMGGDNYCVREVWAKDLDHELQLMEKLVEEYPYVAVDGRFPGVVARPTGPFKDDTERNYDIVRSNMELVKIVQLSLAFANEDGEVASHPEDVRRGATGKKRRSPPPPRCVWKINFQFDFRKDLYCADALKRLMKPIAEGGAGIDFNTHRLKGVSVDRFSELITGSGLVMSPDVRWITVEGSFLFAGLVRMLSGQVLPKTEEEFSDMCYEYFPNIRDLRACRWCSKKCGNPPRVPLHACASERAILEACGRDGLKDTSPTLAMIDVFFKHGGALEALKGSGSDDSSVSSSLQNSDNLLADNSSVSTGLRRPSARWAAVLPKPTRRPSQFALWEFSAIHLSSPAAIWRESGMDVVNERVRLREKLEKEEEQEATLPSKSEVDVTASQPASPPPPPPPPGPPPPATVDVDAHSTSSASPTDRQHGPGTGHRHPLRHPKYPHGAPPPMSGAIAYKGPPVQKKVMQRSLHWGCVQVPGIPSAHGRGRHNATPPTVMAGGNGGDQGRRRGGGRL</sequence>
<feature type="region of interest" description="Disordered" evidence="1">
    <location>
        <begin position="122"/>
        <end position="153"/>
    </location>
</feature>
<feature type="compositionally biased region" description="Pro residues" evidence="1">
    <location>
        <begin position="539"/>
        <end position="554"/>
    </location>
</feature>
<dbReference type="GO" id="GO:0003676">
    <property type="term" value="F:nucleic acid binding"/>
    <property type="evidence" value="ECO:0007669"/>
    <property type="project" value="InterPro"/>
</dbReference>
<evidence type="ECO:0000313" key="3">
    <source>
        <dbReference type="Proteomes" id="UP000591131"/>
    </source>
</evidence>
<evidence type="ECO:0000256" key="1">
    <source>
        <dbReference type="SAM" id="MobiDB-lite"/>
    </source>
</evidence>
<dbReference type="SUPFAM" id="SSF53098">
    <property type="entry name" value="Ribonuclease H-like"/>
    <property type="match status" value="1"/>
</dbReference>
<feature type="region of interest" description="Disordered" evidence="1">
    <location>
        <begin position="626"/>
        <end position="660"/>
    </location>
</feature>